<accession>A0AAV4QYB0</accession>
<dbReference type="AlphaFoldDB" id="A0AAV4QYB0"/>
<dbReference type="PANTHER" id="PTHR16151:SF2">
    <property type="entry name" value="HAUS AUGMIN-LIKE COMPLEX SUBUNIT 6"/>
    <property type="match status" value="1"/>
</dbReference>
<keyword evidence="3" id="KW-1185">Reference proteome</keyword>
<gene>
    <name evidence="2" type="primary">AVEN_189320_1</name>
    <name evidence="2" type="ORF">CEXT_725081</name>
</gene>
<comment type="caution">
    <text evidence="2">The sequence shown here is derived from an EMBL/GenBank/DDBJ whole genome shotgun (WGS) entry which is preliminary data.</text>
</comment>
<dbReference type="Pfam" id="PF14661">
    <property type="entry name" value="HAUS6_N"/>
    <property type="match status" value="1"/>
</dbReference>
<dbReference type="Proteomes" id="UP001054945">
    <property type="component" value="Unassembled WGS sequence"/>
</dbReference>
<sequence length="97" mass="11570">MDVYTKQRQIFFNNLLILEFDISTVEKEYRVKCDKDMFCLPNQKLFEIVIYFLFEKLSEVTEENTKVKRSVSLWQPSTHQCSLKIVHCKGLVMKSRA</sequence>
<proteinExistence type="predicted"/>
<dbReference type="GO" id="GO:0051225">
    <property type="term" value="P:spindle assembly"/>
    <property type="evidence" value="ECO:0007669"/>
    <property type="project" value="InterPro"/>
</dbReference>
<dbReference type="GO" id="GO:1990498">
    <property type="term" value="C:mitotic spindle microtubule"/>
    <property type="evidence" value="ECO:0007669"/>
    <property type="project" value="TreeGrafter"/>
</dbReference>
<evidence type="ECO:0000259" key="1">
    <source>
        <dbReference type="Pfam" id="PF14661"/>
    </source>
</evidence>
<dbReference type="InterPro" id="IPR026797">
    <property type="entry name" value="HAUS_6"/>
</dbReference>
<organism evidence="2 3">
    <name type="scientific">Caerostris extrusa</name>
    <name type="common">Bark spider</name>
    <name type="synonym">Caerostris bankana</name>
    <dbReference type="NCBI Taxonomy" id="172846"/>
    <lineage>
        <taxon>Eukaryota</taxon>
        <taxon>Metazoa</taxon>
        <taxon>Ecdysozoa</taxon>
        <taxon>Arthropoda</taxon>
        <taxon>Chelicerata</taxon>
        <taxon>Arachnida</taxon>
        <taxon>Araneae</taxon>
        <taxon>Araneomorphae</taxon>
        <taxon>Entelegynae</taxon>
        <taxon>Araneoidea</taxon>
        <taxon>Araneidae</taxon>
        <taxon>Caerostris</taxon>
    </lineage>
</organism>
<evidence type="ECO:0000313" key="3">
    <source>
        <dbReference type="Proteomes" id="UP001054945"/>
    </source>
</evidence>
<evidence type="ECO:0000313" key="2">
    <source>
        <dbReference type="EMBL" id="GIY14475.1"/>
    </source>
</evidence>
<dbReference type="PANTHER" id="PTHR16151">
    <property type="entry name" value="HAUS AUGMIN-LIKE COMPLEX SUBUNIT 6"/>
    <property type="match status" value="1"/>
</dbReference>
<dbReference type="InterPro" id="IPR028163">
    <property type="entry name" value="HAUS_6_N"/>
</dbReference>
<dbReference type="GO" id="GO:0008017">
    <property type="term" value="F:microtubule binding"/>
    <property type="evidence" value="ECO:0007669"/>
    <property type="project" value="TreeGrafter"/>
</dbReference>
<dbReference type="GO" id="GO:0070652">
    <property type="term" value="C:HAUS complex"/>
    <property type="evidence" value="ECO:0007669"/>
    <property type="project" value="InterPro"/>
</dbReference>
<reference evidence="2 3" key="1">
    <citation type="submission" date="2021-06" db="EMBL/GenBank/DDBJ databases">
        <title>Caerostris extrusa draft genome.</title>
        <authorList>
            <person name="Kono N."/>
            <person name="Arakawa K."/>
        </authorList>
    </citation>
    <scope>NUCLEOTIDE SEQUENCE [LARGE SCALE GENOMIC DNA]</scope>
</reference>
<dbReference type="EMBL" id="BPLR01007089">
    <property type="protein sequence ID" value="GIY14475.1"/>
    <property type="molecule type" value="Genomic_DNA"/>
</dbReference>
<feature type="domain" description="HAUS augmin-like complex subunit 6 N-terminal" evidence="1">
    <location>
        <begin position="11"/>
        <end position="59"/>
    </location>
</feature>
<protein>
    <submittedName>
        <fullName evidence="2">HAUS6_N domain-containing protein</fullName>
    </submittedName>
</protein>
<name>A0AAV4QYB0_CAEEX</name>